<keyword evidence="1" id="KW-0812">Transmembrane</keyword>
<evidence type="ECO:0000313" key="3">
    <source>
        <dbReference type="Proteomes" id="UP000027604"/>
    </source>
</evidence>
<evidence type="ECO:0000313" key="2">
    <source>
        <dbReference type="EMBL" id="CDG82183.1"/>
    </source>
</evidence>
<reference evidence="2 3" key="1">
    <citation type="journal article" date="2015" name="Genome Announc.">
        <title>Genome Sequence of Mushroom Soft-Rot Pathogen Janthinobacterium agaricidamnosum.</title>
        <authorList>
            <person name="Graupner K."/>
            <person name="Lackner G."/>
            <person name="Hertweck C."/>
        </authorList>
    </citation>
    <scope>NUCLEOTIDE SEQUENCE [LARGE SCALE GENOMIC DNA]</scope>
    <source>
        <strain evidence="3">NBRC 102515 / DSM 9628</strain>
    </source>
</reference>
<gene>
    <name evidence="2" type="ORF">GJA_1536</name>
</gene>
<keyword evidence="1" id="KW-0472">Membrane</keyword>
<dbReference type="KEGG" id="jag:GJA_1536"/>
<sequence>MLNRLSMIDPYPPDYIVVLTPLFAVIYSYQRRLRTGCVGMHAPGCFFIVNLQRCILKNK</sequence>
<feature type="transmembrane region" description="Helical" evidence="1">
    <location>
        <begin position="12"/>
        <end position="29"/>
    </location>
</feature>
<keyword evidence="3" id="KW-1185">Reference proteome</keyword>
<organism evidence="2 3">
    <name type="scientific">Janthinobacterium agaricidamnosum NBRC 102515 = DSM 9628</name>
    <dbReference type="NCBI Taxonomy" id="1349767"/>
    <lineage>
        <taxon>Bacteria</taxon>
        <taxon>Pseudomonadati</taxon>
        <taxon>Pseudomonadota</taxon>
        <taxon>Betaproteobacteria</taxon>
        <taxon>Burkholderiales</taxon>
        <taxon>Oxalobacteraceae</taxon>
        <taxon>Janthinobacterium</taxon>
    </lineage>
</organism>
<name>W0V4A2_9BURK</name>
<dbReference type="Proteomes" id="UP000027604">
    <property type="component" value="Chromosome I"/>
</dbReference>
<keyword evidence="1" id="KW-1133">Transmembrane helix</keyword>
<dbReference type="AlphaFoldDB" id="W0V4A2"/>
<dbReference type="HOGENOM" id="CLU_2954336_0_0_4"/>
<dbReference type="EMBL" id="HG322949">
    <property type="protein sequence ID" value="CDG82183.1"/>
    <property type="molecule type" value="Genomic_DNA"/>
</dbReference>
<proteinExistence type="predicted"/>
<dbReference type="STRING" id="1349767.GJA_1536"/>
<protein>
    <submittedName>
        <fullName evidence="2">Uncharacterized protein</fullName>
    </submittedName>
</protein>
<evidence type="ECO:0000256" key="1">
    <source>
        <dbReference type="SAM" id="Phobius"/>
    </source>
</evidence>
<accession>W0V4A2</accession>